<dbReference type="PROSITE" id="PS51459">
    <property type="entry name" value="FIDO"/>
    <property type="match status" value="1"/>
</dbReference>
<dbReference type="Gene3D" id="1.10.3290.10">
    <property type="entry name" value="Fido-like domain"/>
    <property type="match status" value="1"/>
</dbReference>
<evidence type="ECO:0000313" key="3">
    <source>
        <dbReference type="EMBL" id="ASU81903.1"/>
    </source>
</evidence>
<dbReference type="InterPro" id="IPR036597">
    <property type="entry name" value="Fido-like_dom_sf"/>
</dbReference>
<dbReference type="EMBL" id="CP022753">
    <property type="protein sequence ID" value="ASU81903.1"/>
    <property type="molecule type" value="Genomic_DNA"/>
</dbReference>
<dbReference type="InterPro" id="IPR003812">
    <property type="entry name" value="Fido"/>
</dbReference>
<keyword evidence="4" id="KW-1185">Reference proteome</keyword>
<reference evidence="3 4" key="1">
    <citation type="submission" date="2017-08" db="EMBL/GenBank/DDBJ databases">
        <title>The complete genome sequence of Nocardiopsis gilva YIM 90087.</title>
        <authorList>
            <person name="Yin M."/>
            <person name="Tang S."/>
        </authorList>
    </citation>
    <scope>NUCLEOTIDE SEQUENCE [LARGE SCALE GENOMIC DNA]</scope>
    <source>
        <strain evidence="3 4">YIM 90087</strain>
    </source>
</reference>
<proteinExistence type="predicted"/>
<organism evidence="3 4">
    <name type="scientific">Nocardiopsis gilva YIM 90087</name>
    <dbReference type="NCBI Taxonomy" id="1235441"/>
    <lineage>
        <taxon>Bacteria</taxon>
        <taxon>Bacillati</taxon>
        <taxon>Actinomycetota</taxon>
        <taxon>Actinomycetes</taxon>
        <taxon>Streptosporangiales</taxon>
        <taxon>Nocardiopsidaceae</taxon>
        <taxon>Nocardiopsis</taxon>
    </lineage>
</organism>
<protein>
    <submittedName>
        <fullName evidence="3">Oxidoreductase</fullName>
    </submittedName>
</protein>
<sequence length="269" mass="28400">MSASSVDPLQRIAELPGVGEAVEQARDVVDRLLGHRVLRRRSSDVSMESALRGARASALLEGADAAVETLEHVRSGASEDPRVKGALRVSGELGTLTETWPKAPHQVLARLHTLAAADGVPAERLGRPRAQEESADDPLGIGTAPTTAEVAARLRALNRLLSTRSSVPALVVGAVVHGELAALRPFGWGDGIIARAAERLTLIERGLDPKSLVPSELGHEELRDEYGPALRGYLTATPEGVGAWVVYCCRAVEAGARDSLATCEALKRG</sequence>
<feature type="region of interest" description="Disordered" evidence="1">
    <location>
        <begin position="120"/>
        <end position="143"/>
    </location>
</feature>
<name>A0A223S185_9ACTN</name>
<evidence type="ECO:0000313" key="4">
    <source>
        <dbReference type="Proteomes" id="UP000215005"/>
    </source>
</evidence>
<dbReference type="Proteomes" id="UP000215005">
    <property type="component" value="Chromosome"/>
</dbReference>
<dbReference type="RefSeq" id="WP_026126449.1">
    <property type="nucleotide sequence ID" value="NZ_ANBG01000452.1"/>
</dbReference>
<dbReference type="OrthoDB" id="5241763at2"/>
<evidence type="ECO:0000259" key="2">
    <source>
        <dbReference type="PROSITE" id="PS51459"/>
    </source>
</evidence>
<dbReference type="AlphaFoldDB" id="A0A223S185"/>
<dbReference type="KEGG" id="ngv:CDO52_03095"/>
<evidence type="ECO:0000256" key="1">
    <source>
        <dbReference type="SAM" id="MobiDB-lite"/>
    </source>
</evidence>
<feature type="domain" description="Fido" evidence="2">
    <location>
        <begin position="103"/>
        <end position="247"/>
    </location>
</feature>
<gene>
    <name evidence="3" type="ORF">CDO52_03095</name>
</gene>
<dbReference type="SUPFAM" id="SSF140931">
    <property type="entry name" value="Fic-like"/>
    <property type="match status" value="1"/>
</dbReference>
<accession>A0A223S185</accession>